<protein>
    <submittedName>
        <fullName evidence="1">Uncharacterized protein</fullName>
    </submittedName>
</protein>
<name>A0ABS2PN70_9STRE</name>
<evidence type="ECO:0000313" key="1">
    <source>
        <dbReference type="EMBL" id="MBM7636821.1"/>
    </source>
</evidence>
<dbReference type="RefSeq" id="WP_205017687.1">
    <property type="nucleotide sequence ID" value="NZ_JAFBEI010000038.1"/>
</dbReference>
<dbReference type="EMBL" id="JAFBEI010000038">
    <property type="protein sequence ID" value="MBM7636821.1"/>
    <property type="molecule type" value="Genomic_DNA"/>
</dbReference>
<comment type="caution">
    <text evidence="1">The sequence shown here is derived from an EMBL/GenBank/DDBJ whole genome shotgun (WGS) entry which is preliminary data.</text>
</comment>
<gene>
    <name evidence="1" type="ORF">JOC31_001646</name>
</gene>
<dbReference type="Proteomes" id="UP000809081">
    <property type="component" value="Unassembled WGS sequence"/>
</dbReference>
<keyword evidence="2" id="KW-1185">Reference proteome</keyword>
<accession>A0ABS2PN70</accession>
<organism evidence="1 2">
    <name type="scientific">Streptococcus saliviloxodontae</name>
    <dbReference type="NCBI Taxonomy" id="1349416"/>
    <lineage>
        <taxon>Bacteria</taxon>
        <taxon>Bacillati</taxon>
        <taxon>Bacillota</taxon>
        <taxon>Bacilli</taxon>
        <taxon>Lactobacillales</taxon>
        <taxon>Streptococcaceae</taxon>
        <taxon>Streptococcus</taxon>
    </lineage>
</organism>
<evidence type="ECO:0000313" key="2">
    <source>
        <dbReference type="Proteomes" id="UP000809081"/>
    </source>
</evidence>
<sequence>MKPFAEIYKDHDEMPYIAPKYEEELRIKPIAKRQMIRTKEGLLPGHIILLWRIQFGTFTSNSSFHKYFYTTYGIDAEKELAFLIEEKLVRVETAFESLRFLTALQLKQILKDKEVKGLSHYKRPDLDAKMAELFSEDDLAQLFSQRGYALTEKGRLCLDEYPDIVARYPPRQTHEENIVFRN</sequence>
<proteinExistence type="predicted"/>
<reference evidence="1 2" key="1">
    <citation type="submission" date="2021-01" db="EMBL/GenBank/DDBJ databases">
        <title>Genomic Encyclopedia of Type Strains, Phase IV (KMG-IV): sequencing the most valuable type-strain genomes for metagenomic binning, comparative biology and taxonomic classification.</title>
        <authorList>
            <person name="Goeker M."/>
        </authorList>
    </citation>
    <scope>NUCLEOTIDE SEQUENCE [LARGE SCALE GENOMIC DNA]</scope>
    <source>
        <strain evidence="1 2">DSM 27513</strain>
    </source>
</reference>